<dbReference type="Proteomes" id="UP000190166">
    <property type="component" value="Unassembled WGS sequence"/>
</dbReference>
<evidence type="ECO:0000313" key="1">
    <source>
        <dbReference type="EMBL" id="SKD08624.1"/>
    </source>
</evidence>
<protein>
    <submittedName>
        <fullName evidence="1">Uncharacterized protein</fullName>
    </submittedName>
</protein>
<accession>A0A1T5P777</accession>
<dbReference type="RefSeq" id="WP_079471746.1">
    <property type="nucleotide sequence ID" value="NZ_FUZZ01000003.1"/>
</dbReference>
<reference evidence="1 2" key="1">
    <citation type="submission" date="2017-02" db="EMBL/GenBank/DDBJ databases">
        <authorList>
            <person name="Peterson S.W."/>
        </authorList>
    </citation>
    <scope>NUCLEOTIDE SEQUENCE [LARGE SCALE GENOMIC DNA]</scope>
    <source>
        <strain evidence="1 2">DSM 18108</strain>
    </source>
</reference>
<dbReference type="EMBL" id="FUZZ01000003">
    <property type="protein sequence ID" value="SKD08624.1"/>
    <property type="molecule type" value="Genomic_DNA"/>
</dbReference>
<sequence length="114" mass="13194">MTAQPAQYLQETAAWTRDNFEISVPVNVSYELLEEILAEKLQQLISENFSRFIFLLYRTDVAEKKVKGILEDAAATGEDPYKPIAALIIERQLQKITSRATYKQNDLPDDEERW</sequence>
<evidence type="ECO:0000313" key="2">
    <source>
        <dbReference type="Proteomes" id="UP000190166"/>
    </source>
</evidence>
<keyword evidence="2" id="KW-1185">Reference proteome</keyword>
<gene>
    <name evidence="1" type="ORF">SAMN05660461_4496</name>
</gene>
<dbReference type="AlphaFoldDB" id="A0A1T5P777"/>
<name>A0A1T5P777_9BACT</name>
<dbReference type="STRING" id="393003.SAMN05660461_4496"/>
<organism evidence="1 2">
    <name type="scientific">Chitinophaga ginsengisegetis</name>
    <dbReference type="NCBI Taxonomy" id="393003"/>
    <lineage>
        <taxon>Bacteria</taxon>
        <taxon>Pseudomonadati</taxon>
        <taxon>Bacteroidota</taxon>
        <taxon>Chitinophagia</taxon>
        <taxon>Chitinophagales</taxon>
        <taxon>Chitinophagaceae</taxon>
        <taxon>Chitinophaga</taxon>
    </lineage>
</organism>
<proteinExistence type="predicted"/>